<evidence type="ECO:0000313" key="3">
    <source>
        <dbReference type="Proteomes" id="UP000075604"/>
    </source>
</evidence>
<dbReference type="EMBL" id="JELX01003211">
    <property type="protein sequence ID" value="KYF52967.1"/>
    <property type="molecule type" value="Genomic_DNA"/>
</dbReference>
<accession>A0A150PB99</accession>
<dbReference type="Pfam" id="PF08308">
    <property type="entry name" value="PEGA"/>
    <property type="match status" value="1"/>
</dbReference>
<dbReference type="Proteomes" id="UP000075604">
    <property type="component" value="Unassembled WGS sequence"/>
</dbReference>
<evidence type="ECO:0000259" key="1">
    <source>
        <dbReference type="Pfam" id="PF08308"/>
    </source>
</evidence>
<proteinExistence type="predicted"/>
<name>A0A150PB99_SORCE</name>
<organism evidence="2 3">
    <name type="scientific">Sorangium cellulosum</name>
    <name type="common">Polyangium cellulosum</name>
    <dbReference type="NCBI Taxonomy" id="56"/>
    <lineage>
        <taxon>Bacteria</taxon>
        <taxon>Pseudomonadati</taxon>
        <taxon>Myxococcota</taxon>
        <taxon>Polyangia</taxon>
        <taxon>Polyangiales</taxon>
        <taxon>Polyangiaceae</taxon>
        <taxon>Sorangium</taxon>
    </lineage>
</organism>
<evidence type="ECO:0000313" key="2">
    <source>
        <dbReference type="EMBL" id="KYF52967.1"/>
    </source>
</evidence>
<dbReference type="InterPro" id="IPR013229">
    <property type="entry name" value="PEGA"/>
</dbReference>
<feature type="domain" description="PEGA" evidence="1">
    <location>
        <begin position="15"/>
        <end position="82"/>
    </location>
</feature>
<protein>
    <recommendedName>
        <fullName evidence="1">PEGA domain-containing protein</fullName>
    </recommendedName>
</protein>
<sequence length="82" mass="8807">MEAVEKKPEEAPKVSVVIASDPPDATVSWKGTTLGKTPLKTELPVGTQVVVVSRSGSFDETIMLTLTPDESVERSVKLRPTN</sequence>
<reference evidence="2 3" key="1">
    <citation type="submission" date="2014-02" db="EMBL/GenBank/DDBJ databases">
        <title>The small core and large imbalanced accessory genome model reveals a collaborative survival strategy of Sorangium cellulosum strains in nature.</title>
        <authorList>
            <person name="Han K."/>
            <person name="Peng R."/>
            <person name="Blom J."/>
            <person name="Li Y.-Z."/>
        </authorList>
    </citation>
    <scope>NUCLEOTIDE SEQUENCE [LARGE SCALE GENOMIC DNA]</scope>
    <source>
        <strain evidence="2 3">So0157-18</strain>
    </source>
</reference>
<comment type="caution">
    <text evidence="2">The sequence shown here is derived from an EMBL/GenBank/DDBJ whole genome shotgun (WGS) entry which is preliminary data.</text>
</comment>
<gene>
    <name evidence="2" type="ORF">BE04_30740</name>
</gene>
<dbReference type="AlphaFoldDB" id="A0A150PB99"/>